<accession>A0A152A9U0</accession>
<feature type="compositionally biased region" description="Basic and acidic residues" evidence="1">
    <location>
        <begin position="231"/>
        <end position="243"/>
    </location>
</feature>
<dbReference type="AlphaFoldDB" id="A0A152A9U0"/>
<dbReference type="OMA" id="HKFIPPH"/>
<organism evidence="2 3">
    <name type="scientific">Tieghemostelium lacteum</name>
    <name type="common">Slime mold</name>
    <name type="synonym">Dictyostelium lacteum</name>
    <dbReference type="NCBI Taxonomy" id="361077"/>
    <lineage>
        <taxon>Eukaryota</taxon>
        <taxon>Amoebozoa</taxon>
        <taxon>Evosea</taxon>
        <taxon>Eumycetozoa</taxon>
        <taxon>Dictyostelia</taxon>
        <taxon>Dictyosteliales</taxon>
        <taxon>Raperosteliaceae</taxon>
        <taxon>Tieghemostelium</taxon>
    </lineage>
</organism>
<gene>
    <name evidence="2" type="ORF">DLAC_00478</name>
</gene>
<name>A0A152A9U0_TIELA</name>
<feature type="region of interest" description="Disordered" evidence="1">
    <location>
        <begin position="130"/>
        <end position="259"/>
    </location>
</feature>
<feature type="compositionally biased region" description="Acidic residues" evidence="1">
    <location>
        <begin position="134"/>
        <end position="147"/>
    </location>
</feature>
<dbReference type="InParanoid" id="A0A152A9U0"/>
<reference evidence="2 3" key="1">
    <citation type="submission" date="2015-12" db="EMBL/GenBank/DDBJ databases">
        <title>Dictyostelia acquired genes for synthesis and detection of signals that induce cell-type specialization by lateral gene transfer from prokaryotes.</title>
        <authorList>
            <person name="Gloeckner G."/>
            <person name="Schaap P."/>
        </authorList>
    </citation>
    <scope>NUCLEOTIDE SEQUENCE [LARGE SCALE GENOMIC DNA]</scope>
    <source>
        <strain evidence="2 3">TK</strain>
    </source>
</reference>
<feature type="compositionally biased region" description="Basic and acidic residues" evidence="1">
    <location>
        <begin position="1"/>
        <end position="11"/>
    </location>
</feature>
<feature type="compositionally biased region" description="Polar residues" evidence="1">
    <location>
        <begin position="197"/>
        <end position="211"/>
    </location>
</feature>
<evidence type="ECO:0000256" key="1">
    <source>
        <dbReference type="SAM" id="MobiDB-lite"/>
    </source>
</evidence>
<dbReference type="Proteomes" id="UP000076078">
    <property type="component" value="Unassembled WGS sequence"/>
</dbReference>
<feature type="compositionally biased region" description="Polar residues" evidence="1">
    <location>
        <begin position="148"/>
        <end position="171"/>
    </location>
</feature>
<evidence type="ECO:0000313" key="3">
    <source>
        <dbReference type="Proteomes" id="UP000076078"/>
    </source>
</evidence>
<keyword evidence="3" id="KW-1185">Reference proteome</keyword>
<proteinExistence type="predicted"/>
<feature type="compositionally biased region" description="Polar residues" evidence="1">
    <location>
        <begin position="13"/>
        <end position="25"/>
    </location>
</feature>
<evidence type="ECO:0000313" key="2">
    <source>
        <dbReference type="EMBL" id="KYR02992.1"/>
    </source>
</evidence>
<dbReference type="OrthoDB" id="21422at2759"/>
<sequence>MMKAALEEYNQKHGGSSNSNYNTLPPIQKPDTMQDDTTRRRRGATVIGNGDRPNFNFQTTDTSGSSTTSSGAGDTTSGGVGANGKENESYNSIKMRYLRSLKIPISIPSKEPQQNISASAPIPIPIALNLKEFDSDDSDSEKEDEENGNSVYNPDQDLNSFQPGSLLKQSMLNNSNTLPTNTNNTNNNKNTQPNNQYSSIGSALAQANSNKPLGDISVDDNSSNNSSNSRTKSDETEVVPVRKDSRKHKFIPPHELMMETNTGTIENMINHSLPGNNRKKFGQ</sequence>
<feature type="compositionally biased region" description="Low complexity" evidence="1">
    <location>
        <begin position="172"/>
        <end position="196"/>
    </location>
</feature>
<feature type="compositionally biased region" description="Low complexity" evidence="1">
    <location>
        <begin position="59"/>
        <end position="75"/>
    </location>
</feature>
<comment type="caution">
    <text evidence="2">The sequence shown here is derived from an EMBL/GenBank/DDBJ whole genome shotgun (WGS) entry which is preliminary data.</text>
</comment>
<dbReference type="EMBL" id="LODT01000001">
    <property type="protein sequence ID" value="KYR02992.1"/>
    <property type="molecule type" value="Genomic_DNA"/>
</dbReference>
<feature type="region of interest" description="Disordered" evidence="1">
    <location>
        <begin position="1"/>
        <end position="91"/>
    </location>
</feature>
<protein>
    <submittedName>
        <fullName evidence="2">Uncharacterized protein</fullName>
    </submittedName>
</protein>